<protein>
    <submittedName>
        <fullName evidence="2">Uncharacterized protein</fullName>
    </submittedName>
</protein>
<evidence type="ECO:0000313" key="3">
    <source>
        <dbReference type="Proteomes" id="UP000514509"/>
    </source>
</evidence>
<reference evidence="2 3" key="1">
    <citation type="submission" date="2020-06" db="EMBL/GenBank/DDBJ databases">
        <authorList>
            <person name="Hwang Y.J."/>
        </authorList>
    </citation>
    <scope>NUCLEOTIDE SEQUENCE [LARGE SCALE GENOMIC DNA]</scope>
    <source>
        <strain evidence="2 3">KUDC8001</strain>
    </source>
</reference>
<feature type="region of interest" description="Disordered" evidence="1">
    <location>
        <begin position="120"/>
        <end position="166"/>
    </location>
</feature>
<dbReference type="Proteomes" id="UP000514509">
    <property type="component" value="Chromosome"/>
</dbReference>
<proteinExistence type="predicted"/>
<dbReference type="RefSeq" id="WP_182412945.1">
    <property type="nucleotide sequence ID" value="NZ_CP055153.1"/>
</dbReference>
<evidence type="ECO:0000313" key="2">
    <source>
        <dbReference type="EMBL" id="QMU30498.1"/>
    </source>
</evidence>
<reference evidence="2 3" key="2">
    <citation type="submission" date="2020-08" db="EMBL/GenBank/DDBJ databases">
        <title>Adhaeribacter dokdonensis sp. nov., isolated from the rhizosphere of Elymus tsukushiensis, a plant native to the Dokdo Islands, Republic of Korea.</title>
        <authorList>
            <person name="Ghim S.Y."/>
        </authorList>
    </citation>
    <scope>NUCLEOTIDE SEQUENCE [LARGE SCALE GENOMIC DNA]</scope>
    <source>
        <strain evidence="2 3">KUDC8001</strain>
    </source>
</reference>
<dbReference type="AlphaFoldDB" id="A0A7L7LCC6"/>
<dbReference type="EMBL" id="CP055153">
    <property type="protein sequence ID" value="QMU30498.1"/>
    <property type="molecule type" value="Genomic_DNA"/>
</dbReference>
<accession>A0A7L7LCC6</accession>
<feature type="compositionally biased region" description="Basic residues" evidence="1">
    <location>
        <begin position="131"/>
        <end position="141"/>
    </location>
</feature>
<keyword evidence="3" id="KW-1185">Reference proteome</keyword>
<gene>
    <name evidence="2" type="ORF">HUW48_21840</name>
</gene>
<evidence type="ECO:0000256" key="1">
    <source>
        <dbReference type="SAM" id="MobiDB-lite"/>
    </source>
</evidence>
<feature type="compositionally biased region" description="Low complexity" evidence="1">
    <location>
        <begin position="142"/>
        <end position="162"/>
    </location>
</feature>
<sequence length="289" mass="33150">MAVNNKDYKGKRPSFQFYPSDWLRDTALRTCSITARGLWMDMLCFMHEGSPYGYLRVNQKIIQPGQLAVMVGLPLKDTIKCLQELEVAGVYSKDESGAIYSRRMIKDEYLRNIRAKAGSKGGTSNLLKQNVKQKTKQKVKQTAKQNATPSTSSSFSSSNSNSKKNIELENTAKKMFEEARLSYKGRKRGLETEWENFRAKYPSQYLDLCPALQTAVNALHIWHQEAEVYKAKDPKFFIPALPNFVTWINNRKWEEEIPPIPPLILVKSNHGAIENLSLSERLQRQNQRI</sequence>
<name>A0A7L7LCC6_9BACT</name>
<dbReference type="KEGG" id="add:HUW48_21840"/>
<organism evidence="2 3">
    <name type="scientific">Adhaeribacter radiodurans</name>
    <dbReference type="NCBI Taxonomy" id="2745197"/>
    <lineage>
        <taxon>Bacteria</taxon>
        <taxon>Pseudomonadati</taxon>
        <taxon>Bacteroidota</taxon>
        <taxon>Cytophagia</taxon>
        <taxon>Cytophagales</taxon>
        <taxon>Hymenobacteraceae</taxon>
        <taxon>Adhaeribacter</taxon>
    </lineage>
</organism>